<organism evidence="5 6">
    <name type="scientific">Novosphingobium aquae</name>
    <dbReference type="NCBI Taxonomy" id="3133435"/>
    <lineage>
        <taxon>Bacteria</taxon>
        <taxon>Pseudomonadati</taxon>
        <taxon>Pseudomonadota</taxon>
        <taxon>Alphaproteobacteria</taxon>
        <taxon>Sphingomonadales</taxon>
        <taxon>Sphingomonadaceae</taxon>
        <taxon>Novosphingobium</taxon>
    </lineage>
</organism>
<keyword evidence="6" id="KW-1185">Reference proteome</keyword>
<keyword evidence="3" id="KW-0732">Signal</keyword>
<feature type="region of interest" description="Disordered" evidence="2">
    <location>
        <begin position="39"/>
        <end position="59"/>
    </location>
</feature>
<dbReference type="SMART" id="SM00014">
    <property type="entry name" value="acidPPc"/>
    <property type="match status" value="1"/>
</dbReference>
<dbReference type="Gene3D" id="1.20.144.10">
    <property type="entry name" value="Phosphatidic acid phosphatase type 2/haloperoxidase"/>
    <property type="match status" value="1"/>
</dbReference>
<feature type="signal peptide" evidence="3">
    <location>
        <begin position="1"/>
        <end position="20"/>
    </location>
</feature>
<dbReference type="PRINTS" id="PR00483">
    <property type="entry name" value="BACPHPHTASE"/>
</dbReference>
<comment type="catalytic activity">
    <reaction evidence="1">
        <text>a phosphate monoester + H2O = an alcohol + phosphate</text>
        <dbReference type="Rhea" id="RHEA:15017"/>
        <dbReference type="ChEBI" id="CHEBI:15377"/>
        <dbReference type="ChEBI" id="CHEBI:30879"/>
        <dbReference type="ChEBI" id="CHEBI:43474"/>
        <dbReference type="ChEBI" id="CHEBI:67140"/>
        <dbReference type="EC" id="3.1.3.2"/>
    </reaction>
</comment>
<comment type="similarity">
    <text evidence="1">Belongs to the class A bacterial acid phosphatase family.</text>
</comment>
<name>A0ABU8S7W7_9SPHN</name>
<reference evidence="5 6" key="1">
    <citation type="submission" date="2024-03" db="EMBL/GenBank/DDBJ databases">
        <authorList>
            <person name="Jo J.-H."/>
        </authorList>
    </citation>
    <scope>NUCLEOTIDE SEQUENCE [LARGE SCALE GENOMIC DNA]</scope>
    <source>
        <strain evidence="5 6">AS3R-12</strain>
    </source>
</reference>
<gene>
    <name evidence="5" type="ORF">WG900_08970</name>
</gene>
<dbReference type="EC" id="3.1.3.2" evidence="1"/>
<protein>
    <recommendedName>
        <fullName evidence="1">Acid phosphatase</fullName>
        <ecNumber evidence="1">3.1.3.2</ecNumber>
    </recommendedName>
</protein>
<proteinExistence type="inferred from homology"/>
<feature type="chain" id="PRO_5046316906" description="Acid phosphatase" evidence="3">
    <location>
        <begin position="21"/>
        <end position="260"/>
    </location>
</feature>
<dbReference type="InterPro" id="IPR036938">
    <property type="entry name" value="PAP2/HPO_sf"/>
</dbReference>
<evidence type="ECO:0000259" key="4">
    <source>
        <dbReference type="SMART" id="SM00014"/>
    </source>
</evidence>
<keyword evidence="1" id="KW-0378">Hydrolase</keyword>
<feature type="domain" description="Phosphatidic acid phosphatase type 2/haloperoxidase" evidence="4">
    <location>
        <begin position="108"/>
        <end position="222"/>
    </location>
</feature>
<dbReference type="InterPro" id="IPR000326">
    <property type="entry name" value="PAP2/HPO"/>
</dbReference>
<dbReference type="CDD" id="cd03397">
    <property type="entry name" value="PAP2_acid_phosphatase"/>
    <property type="match status" value="1"/>
</dbReference>
<dbReference type="EMBL" id="JBBHJY010000003">
    <property type="protein sequence ID" value="MEJ6010053.1"/>
    <property type="molecule type" value="Genomic_DNA"/>
</dbReference>
<sequence length="260" mass="27110">MRSGYLVATALAATIGLTTAVSGQTSYFAQPYLSKEAVPNSLKLDPPPPAPGSADEKRDVAAQKAALKLQGTPRFALAARDSDLTSPQATGAFSCAAGITISAATTPNIDKLMRRTMGSFGMVSAPTKLKYMRKRPFVINGKPTCTPAQDSLLRGNGSYTSGHAGIGWGLGLVLAQVYPDRTADLVARGRAFADSRRVCNVHWLSDTEQGQIGASAVFARLQSEPAFQADLAAAREEAKALAGKHTPAGCDAEAAALAMK</sequence>
<dbReference type="Proteomes" id="UP001379235">
    <property type="component" value="Unassembled WGS sequence"/>
</dbReference>
<comment type="caution">
    <text evidence="5">The sequence shown here is derived from an EMBL/GenBank/DDBJ whole genome shotgun (WGS) entry which is preliminary data.</text>
</comment>
<evidence type="ECO:0000256" key="2">
    <source>
        <dbReference type="SAM" id="MobiDB-lite"/>
    </source>
</evidence>
<dbReference type="Pfam" id="PF01569">
    <property type="entry name" value="PAP2"/>
    <property type="match status" value="1"/>
</dbReference>
<dbReference type="PIRSF" id="PIRSF000897">
    <property type="entry name" value="Acid_Ptase_ClsA"/>
    <property type="match status" value="1"/>
</dbReference>
<evidence type="ECO:0000256" key="3">
    <source>
        <dbReference type="SAM" id="SignalP"/>
    </source>
</evidence>
<accession>A0ABU8S7W7</accession>
<dbReference type="InterPro" id="IPR001011">
    <property type="entry name" value="Acid_Pase_classA_bac"/>
</dbReference>
<dbReference type="RefSeq" id="WP_339966464.1">
    <property type="nucleotide sequence ID" value="NZ_JBBHJY010000003.1"/>
</dbReference>
<dbReference type="SUPFAM" id="SSF48317">
    <property type="entry name" value="Acid phosphatase/Vanadium-dependent haloperoxidase"/>
    <property type="match status" value="1"/>
</dbReference>
<evidence type="ECO:0000313" key="6">
    <source>
        <dbReference type="Proteomes" id="UP001379235"/>
    </source>
</evidence>
<evidence type="ECO:0000256" key="1">
    <source>
        <dbReference type="PIRNR" id="PIRNR000897"/>
    </source>
</evidence>
<evidence type="ECO:0000313" key="5">
    <source>
        <dbReference type="EMBL" id="MEJ6010053.1"/>
    </source>
</evidence>